<gene>
    <name evidence="1" type="ORF">EWM62_08145</name>
</gene>
<reference evidence="1 2" key="1">
    <citation type="submission" date="2019-02" db="EMBL/GenBank/DDBJ databases">
        <title>Bacterial novel species Mucilaginibacter sp. 17JY9-4 isolated from soil.</title>
        <authorList>
            <person name="Jung H.-Y."/>
        </authorList>
    </citation>
    <scope>NUCLEOTIDE SEQUENCE [LARGE SCALE GENOMIC DNA]</scope>
    <source>
        <strain evidence="1 2">17JY9-4</strain>
    </source>
</reference>
<evidence type="ECO:0000313" key="2">
    <source>
        <dbReference type="Proteomes" id="UP000293331"/>
    </source>
</evidence>
<sequence length="134" mass="15023">MKKIILLIVIVTAFASCQKDNTTPVTSNEFTGNWELRGRYGGLIGINEHYAPGNMNLLQLNIDSTYKLLEKGALNKQGGYSIRLNTDTLDGVVYNRIYFDDDTQYGTEIRLHGDTLTIGTTITDNIAVDYQRVK</sequence>
<organism evidence="1 2">
    <name type="scientific">Mucilaginibacter terrigena</name>
    <dbReference type="NCBI Taxonomy" id="2492395"/>
    <lineage>
        <taxon>Bacteria</taxon>
        <taxon>Pseudomonadati</taxon>
        <taxon>Bacteroidota</taxon>
        <taxon>Sphingobacteriia</taxon>
        <taxon>Sphingobacteriales</taxon>
        <taxon>Sphingobacteriaceae</taxon>
        <taxon>Mucilaginibacter</taxon>
    </lineage>
</organism>
<proteinExistence type="predicted"/>
<name>A0A4Q5LMW5_9SPHI</name>
<dbReference type="AlphaFoldDB" id="A0A4Q5LMW5"/>
<protein>
    <recommendedName>
        <fullName evidence="3">Lipocalin-like domain-containing protein</fullName>
    </recommendedName>
</protein>
<dbReference type="RefSeq" id="WP_129876173.1">
    <property type="nucleotide sequence ID" value="NZ_SEWG01000003.1"/>
</dbReference>
<dbReference type="PROSITE" id="PS51257">
    <property type="entry name" value="PROKAR_LIPOPROTEIN"/>
    <property type="match status" value="1"/>
</dbReference>
<accession>A0A4Q5LMW5</accession>
<keyword evidence="2" id="KW-1185">Reference proteome</keyword>
<dbReference type="OrthoDB" id="1359047at2"/>
<evidence type="ECO:0008006" key="3">
    <source>
        <dbReference type="Google" id="ProtNLM"/>
    </source>
</evidence>
<dbReference type="EMBL" id="SEWG01000003">
    <property type="protein sequence ID" value="RYU90613.1"/>
    <property type="molecule type" value="Genomic_DNA"/>
</dbReference>
<dbReference type="Proteomes" id="UP000293331">
    <property type="component" value="Unassembled WGS sequence"/>
</dbReference>
<evidence type="ECO:0000313" key="1">
    <source>
        <dbReference type="EMBL" id="RYU90613.1"/>
    </source>
</evidence>
<comment type="caution">
    <text evidence="1">The sequence shown here is derived from an EMBL/GenBank/DDBJ whole genome shotgun (WGS) entry which is preliminary data.</text>
</comment>